<dbReference type="InterPro" id="IPR005135">
    <property type="entry name" value="Endo/exonuclease/phosphatase"/>
</dbReference>
<dbReference type="EMBL" id="CAJNNV010025696">
    <property type="protein sequence ID" value="CAE8615717.1"/>
    <property type="molecule type" value="Genomic_DNA"/>
</dbReference>
<dbReference type="PANTHER" id="PTHR16320">
    <property type="entry name" value="SPHINGOMYELINASE FAMILY MEMBER"/>
    <property type="match status" value="1"/>
</dbReference>
<comment type="caution">
    <text evidence="4">The sequence shown here is derived from an EMBL/GenBank/DDBJ whole genome shotgun (WGS) entry which is preliminary data.</text>
</comment>
<evidence type="ECO:0000313" key="4">
    <source>
        <dbReference type="EMBL" id="CAE8731034.1"/>
    </source>
</evidence>
<dbReference type="SUPFAM" id="SSF56219">
    <property type="entry name" value="DNase I-like"/>
    <property type="match status" value="1"/>
</dbReference>
<dbReference type="AlphaFoldDB" id="A0A813LHP4"/>
<gene>
    <name evidence="3" type="ORF">PGLA1383_LOCUS33428</name>
    <name evidence="4" type="ORF">PGLA2088_LOCUS45895</name>
</gene>
<dbReference type="Proteomes" id="UP000626109">
    <property type="component" value="Unassembled WGS sequence"/>
</dbReference>
<dbReference type="PANTHER" id="PTHR16320:SF23">
    <property type="entry name" value="SPHINGOMYELINASE C 1"/>
    <property type="match status" value="1"/>
</dbReference>
<evidence type="ECO:0000256" key="1">
    <source>
        <dbReference type="ARBA" id="ARBA00006335"/>
    </source>
</evidence>
<evidence type="ECO:0000313" key="5">
    <source>
        <dbReference type="Proteomes" id="UP000626109"/>
    </source>
</evidence>
<sequence length="376" mass="40186">MAARIAGASCALGGLVASSYAASKLLPRLSRRPAQDASLLWPPQPRCLPGTGSNSAGPVATGSHQPRTVRVISQNVWNSFFAGGPGRQARLIAFGEYLETHAVEVVAVQEMFVFGWGPFCDQGEAEAAAEMMRSLGFQYQTSPVATLPVLGQSSGLAVYSKLPILRETHAVFSHRRAVTRKGWLEVELDLSAAPAPVDAAGAPRSDEVAGDRLVILATHMEHSHHPSWRAVRERQWKQLVARATQLVADETNGRQASGDAGPMVAVLGDFNVCSRDLGQLVDGGAEHRALADAMQSAGLAHELLCPAAVGTEPQEMTARPTLRLPSVEGALSSSPDHFFVTSPLWQRLVRAAVVDTRGRGGLYVSDHFGLFAEFRT</sequence>
<dbReference type="InterPro" id="IPR036691">
    <property type="entry name" value="Endo/exonu/phosph_ase_sf"/>
</dbReference>
<name>A0A813LHP4_POLGL</name>
<dbReference type="Gene3D" id="3.60.10.10">
    <property type="entry name" value="Endonuclease/exonuclease/phosphatase"/>
    <property type="match status" value="1"/>
</dbReference>
<evidence type="ECO:0000313" key="6">
    <source>
        <dbReference type="Proteomes" id="UP000654075"/>
    </source>
</evidence>
<accession>A0A813LHP4</accession>
<dbReference type="Proteomes" id="UP000654075">
    <property type="component" value="Unassembled WGS sequence"/>
</dbReference>
<comment type="similarity">
    <text evidence="1">Belongs to the neutral sphingomyelinase family.</text>
</comment>
<dbReference type="Pfam" id="PF03372">
    <property type="entry name" value="Exo_endo_phos"/>
    <property type="match status" value="1"/>
</dbReference>
<feature type="domain" description="Endonuclease/exonuclease/phosphatase" evidence="2">
    <location>
        <begin position="75"/>
        <end position="367"/>
    </location>
</feature>
<protein>
    <recommendedName>
        <fullName evidence="2">Endonuclease/exonuclease/phosphatase domain-containing protein</fullName>
    </recommendedName>
</protein>
<keyword evidence="6" id="KW-1185">Reference proteome</keyword>
<reference evidence="4" key="1">
    <citation type="submission" date="2021-02" db="EMBL/GenBank/DDBJ databases">
        <authorList>
            <person name="Dougan E. K."/>
            <person name="Rhodes N."/>
            <person name="Thang M."/>
            <person name="Chan C."/>
        </authorList>
    </citation>
    <scope>NUCLEOTIDE SEQUENCE</scope>
</reference>
<dbReference type="InterPro" id="IPR038772">
    <property type="entry name" value="Sph/SMPD2-like"/>
</dbReference>
<evidence type="ECO:0000259" key="2">
    <source>
        <dbReference type="Pfam" id="PF03372"/>
    </source>
</evidence>
<dbReference type="OrthoDB" id="415448at2759"/>
<dbReference type="OMA" id="LATHMEH"/>
<proteinExistence type="inferred from homology"/>
<evidence type="ECO:0000313" key="3">
    <source>
        <dbReference type="EMBL" id="CAE8615717.1"/>
    </source>
</evidence>
<dbReference type="GO" id="GO:0004767">
    <property type="term" value="F:sphingomyelin phosphodiesterase activity"/>
    <property type="evidence" value="ECO:0007669"/>
    <property type="project" value="InterPro"/>
</dbReference>
<dbReference type="EMBL" id="CAJNNW010035950">
    <property type="protein sequence ID" value="CAE8731034.1"/>
    <property type="molecule type" value="Genomic_DNA"/>
</dbReference>
<organism evidence="4 5">
    <name type="scientific">Polarella glacialis</name>
    <name type="common">Dinoflagellate</name>
    <dbReference type="NCBI Taxonomy" id="89957"/>
    <lineage>
        <taxon>Eukaryota</taxon>
        <taxon>Sar</taxon>
        <taxon>Alveolata</taxon>
        <taxon>Dinophyceae</taxon>
        <taxon>Suessiales</taxon>
        <taxon>Suessiaceae</taxon>
        <taxon>Polarella</taxon>
    </lineage>
</organism>